<evidence type="ECO:0000313" key="5">
    <source>
        <dbReference type="EMBL" id="STP06290.1"/>
    </source>
</evidence>
<keyword evidence="4" id="KW-0804">Transcription</keyword>
<evidence type="ECO:0000256" key="4">
    <source>
        <dbReference type="ARBA" id="ARBA00023163"/>
    </source>
</evidence>
<evidence type="ECO:0000256" key="3">
    <source>
        <dbReference type="ARBA" id="ARBA00023125"/>
    </source>
</evidence>
<dbReference type="GO" id="GO:0003677">
    <property type="term" value="F:DNA binding"/>
    <property type="evidence" value="ECO:0007669"/>
    <property type="project" value="UniProtKB-KW"/>
</dbReference>
<reference evidence="5 6" key="1">
    <citation type="submission" date="2018-06" db="EMBL/GenBank/DDBJ databases">
        <authorList>
            <consortium name="Pathogen Informatics"/>
            <person name="Doyle S."/>
        </authorList>
    </citation>
    <scope>NUCLEOTIDE SEQUENCE [LARGE SCALE GENOMIC DNA]</scope>
    <source>
        <strain evidence="5 6">NCTC10672</strain>
    </source>
</reference>
<accession>A0A377JKV8</accession>
<dbReference type="AlphaFoldDB" id="A0A377JKV8"/>
<organism evidence="5 6">
    <name type="scientific">Haemophilus parainfluenzae</name>
    <dbReference type="NCBI Taxonomy" id="729"/>
    <lineage>
        <taxon>Bacteria</taxon>
        <taxon>Pseudomonadati</taxon>
        <taxon>Pseudomonadota</taxon>
        <taxon>Gammaproteobacteria</taxon>
        <taxon>Pasteurellales</taxon>
        <taxon>Pasteurellaceae</taxon>
        <taxon>Haemophilus</taxon>
    </lineage>
</organism>
<keyword evidence="2" id="KW-0805">Transcription regulation</keyword>
<comment type="similarity">
    <text evidence="1">Belongs to the phage antitermination Q type 1 family.</text>
</comment>
<dbReference type="Pfam" id="PF06530">
    <property type="entry name" value="Phage_antitermQ"/>
    <property type="match status" value="1"/>
</dbReference>
<proteinExistence type="inferred from homology"/>
<gene>
    <name evidence="5" type="ORF">NCTC10672_02312</name>
</gene>
<dbReference type="Proteomes" id="UP000254186">
    <property type="component" value="Unassembled WGS sequence"/>
</dbReference>
<dbReference type="InterPro" id="IPR010534">
    <property type="entry name" value="Phage_933W_GpQ"/>
</dbReference>
<evidence type="ECO:0000313" key="6">
    <source>
        <dbReference type="Proteomes" id="UP000254186"/>
    </source>
</evidence>
<name>A0A377JKV8_HAEPA</name>
<dbReference type="EMBL" id="UGHY01000002">
    <property type="protein sequence ID" value="STP06290.1"/>
    <property type="molecule type" value="Genomic_DNA"/>
</dbReference>
<dbReference type="GO" id="GO:0060567">
    <property type="term" value="P:negative regulation of termination of DNA-templated transcription"/>
    <property type="evidence" value="ECO:0007669"/>
    <property type="project" value="InterPro"/>
</dbReference>
<keyword evidence="3" id="KW-0238">DNA-binding</keyword>
<protein>
    <submittedName>
        <fullName evidence="5">Phage antitermination protein Q</fullName>
    </submittedName>
</protein>
<evidence type="ECO:0000256" key="1">
    <source>
        <dbReference type="ARBA" id="ARBA00010234"/>
    </source>
</evidence>
<dbReference type="RefSeq" id="WP_115180837.1">
    <property type="nucleotide sequence ID" value="NZ_UGHY01000002.1"/>
</dbReference>
<sequence>MRKFSELSELTIEQEEFVDRYMYQWGSWVRSGRLDKPQLNIIAKLMQSVIPAEPNEPICDDSTGMMISEVIERFFLKNDRTLHYIVFSYYVNKSTINHIAVKLRENCGEIKMQPCAGKPDIRTPSLKTMIRNVEKELKLAKAIIHELLITGFVILRTGRQNARSIKITY</sequence>
<evidence type="ECO:0000256" key="2">
    <source>
        <dbReference type="ARBA" id="ARBA00023015"/>
    </source>
</evidence>